<feature type="region of interest" description="Disordered" evidence="1">
    <location>
        <begin position="160"/>
        <end position="240"/>
    </location>
</feature>
<dbReference type="InterPro" id="IPR058594">
    <property type="entry name" value="PB1-like_dom_pln"/>
</dbReference>
<feature type="domain" description="PB1-like" evidence="2">
    <location>
        <begin position="20"/>
        <end position="117"/>
    </location>
</feature>
<accession>A0ABR0W2L6</accession>
<sequence length="240" mass="27582">MAKRGEFQPSPDYDAIGQNSLFTLKIYHGGIMREYPVRNYSGGQFDFFDRVDGDEFGLIELKDFVGQLGYDKEKVRFWHQFGSSLHMGSRVLETDSDVYEIVEQTKWKREQEIYLEHIVDLPSVHESEPDIQPSNIEYSNLNTDFEPVIDFSFLDNVPESPKNLNASSSSQSSESKNLNASSASSSSQSSESLFYSDTEYDMDEDDREFEKYVDHNVEWDGEIGKGKNVQTDDRINREGK</sequence>
<dbReference type="EMBL" id="JABTTQ020000041">
    <property type="protein sequence ID" value="KAK6141908.1"/>
    <property type="molecule type" value="Genomic_DNA"/>
</dbReference>
<evidence type="ECO:0000313" key="3">
    <source>
        <dbReference type="EMBL" id="KAK6141908.1"/>
    </source>
</evidence>
<keyword evidence="4" id="KW-1185">Reference proteome</keyword>
<proteinExistence type="predicted"/>
<evidence type="ECO:0000259" key="2">
    <source>
        <dbReference type="Pfam" id="PF26130"/>
    </source>
</evidence>
<feature type="compositionally biased region" description="Low complexity" evidence="1">
    <location>
        <begin position="162"/>
        <end position="192"/>
    </location>
</feature>
<dbReference type="Pfam" id="PF26130">
    <property type="entry name" value="PB1-like"/>
    <property type="match status" value="1"/>
</dbReference>
<protein>
    <recommendedName>
        <fullName evidence="2">PB1-like domain-containing protein</fullName>
    </recommendedName>
</protein>
<dbReference type="Proteomes" id="UP001318860">
    <property type="component" value="Unassembled WGS sequence"/>
</dbReference>
<reference evidence="3 4" key="1">
    <citation type="journal article" date="2021" name="Comput. Struct. Biotechnol. J.">
        <title>De novo genome assembly of the potent medicinal plant Rehmannia glutinosa using nanopore technology.</title>
        <authorList>
            <person name="Ma L."/>
            <person name="Dong C."/>
            <person name="Song C."/>
            <person name="Wang X."/>
            <person name="Zheng X."/>
            <person name="Niu Y."/>
            <person name="Chen S."/>
            <person name="Feng W."/>
        </authorList>
    </citation>
    <scope>NUCLEOTIDE SEQUENCE [LARGE SCALE GENOMIC DNA]</scope>
    <source>
        <strain evidence="3">DH-2019</strain>
    </source>
</reference>
<gene>
    <name evidence="3" type="ORF">DH2020_024349</name>
</gene>
<evidence type="ECO:0000313" key="4">
    <source>
        <dbReference type="Proteomes" id="UP001318860"/>
    </source>
</evidence>
<evidence type="ECO:0000256" key="1">
    <source>
        <dbReference type="SAM" id="MobiDB-lite"/>
    </source>
</evidence>
<feature type="compositionally biased region" description="Basic and acidic residues" evidence="1">
    <location>
        <begin position="208"/>
        <end position="240"/>
    </location>
</feature>
<comment type="caution">
    <text evidence="3">The sequence shown here is derived from an EMBL/GenBank/DDBJ whole genome shotgun (WGS) entry which is preliminary data.</text>
</comment>
<feature type="compositionally biased region" description="Acidic residues" evidence="1">
    <location>
        <begin position="198"/>
        <end position="207"/>
    </location>
</feature>
<name>A0ABR0W2L6_REHGL</name>
<organism evidence="3 4">
    <name type="scientific">Rehmannia glutinosa</name>
    <name type="common">Chinese foxglove</name>
    <dbReference type="NCBI Taxonomy" id="99300"/>
    <lineage>
        <taxon>Eukaryota</taxon>
        <taxon>Viridiplantae</taxon>
        <taxon>Streptophyta</taxon>
        <taxon>Embryophyta</taxon>
        <taxon>Tracheophyta</taxon>
        <taxon>Spermatophyta</taxon>
        <taxon>Magnoliopsida</taxon>
        <taxon>eudicotyledons</taxon>
        <taxon>Gunneridae</taxon>
        <taxon>Pentapetalae</taxon>
        <taxon>asterids</taxon>
        <taxon>lamiids</taxon>
        <taxon>Lamiales</taxon>
        <taxon>Orobanchaceae</taxon>
        <taxon>Rehmannieae</taxon>
        <taxon>Rehmannia</taxon>
    </lineage>
</organism>